<protein>
    <recommendedName>
        <fullName evidence="2">Protein BFR2</fullName>
    </recommendedName>
</protein>
<dbReference type="Pfam" id="PF08164">
    <property type="entry name" value="TRAUB"/>
    <property type="match status" value="1"/>
</dbReference>
<proteinExistence type="inferred from homology"/>
<feature type="domain" description="AATF leucine zipper-containing" evidence="6">
    <location>
        <begin position="172"/>
        <end position="304"/>
    </location>
</feature>
<evidence type="ECO:0000313" key="8">
    <source>
        <dbReference type="Proteomes" id="UP001556367"/>
    </source>
</evidence>
<feature type="compositionally biased region" description="Acidic residues" evidence="4">
    <location>
        <begin position="122"/>
        <end position="133"/>
    </location>
</feature>
<gene>
    <name evidence="7" type="ORF">HGRIS_004732</name>
</gene>
<accession>A0ABR3JCS2</accession>
<keyword evidence="3" id="KW-0175">Coiled coil</keyword>
<dbReference type="EMBL" id="JASNQZ010000008">
    <property type="protein sequence ID" value="KAL0953506.1"/>
    <property type="molecule type" value="Genomic_DNA"/>
</dbReference>
<comment type="caution">
    <text evidence="7">The sequence shown here is derived from an EMBL/GenBank/DDBJ whole genome shotgun (WGS) entry which is preliminary data.</text>
</comment>
<dbReference type="Pfam" id="PF13339">
    <property type="entry name" value="AATF-Che1"/>
    <property type="match status" value="1"/>
</dbReference>
<evidence type="ECO:0000313" key="7">
    <source>
        <dbReference type="EMBL" id="KAL0953506.1"/>
    </source>
</evidence>
<feature type="coiled-coil region" evidence="3">
    <location>
        <begin position="225"/>
        <end position="252"/>
    </location>
</feature>
<feature type="compositionally biased region" description="Polar residues" evidence="4">
    <location>
        <begin position="139"/>
        <end position="166"/>
    </location>
</feature>
<feature type="domain" description="Apoptosis-antagonizing transcription factor C-terminal" evidence="5">
    <location>
        <begin position="391"/>
        <end position="469"/>
    </location>
</feature>
<feature type="compositionally biased region" description="Basic and acidic residues" evidence="4">
    <location>
        <begin position="64"/>
        <end position="74"/>
    </location>
</feature>
<feature type="region of interest" description="Disordered" evidence="4">
    <location>
        <begin position="16"/>
        <end position="36"/>
    </location>
</feature>
<feature type="compositionally biased region" description="Acidic residues" evidence="4">
    <location>
        <begin position="84"/>
        <end position="97"/>
    </location>
</feature>
<evidence type="ECO:0000256" key="1">
    <source>
        <dbReference type="ARBA" id="ARBA00008966"/>
    </source>
</evidence>
<dbReference type="PANTHER" id="PTHR15565">
    <property type="entry name" value="AATF PROTEIN APOPTOSIS ANTAGONIZING TRANSCRIPTION FACTOR"/>
    <property type="match status" value="1"/>
</dbReference>
<dbReference type="PANTHER" id="PTHR15565:SF0">
    <property type="entry name" value="PROTEIN AATF"/>
    <property type="match status" value="1"/>
</dbReference>
<dbReference type="InterPro" id="IPR025160">
    <property type="entry name" value="AATF"/>
</dbReference>
<evidence type="ECO:0000259" key="6">
    <source>
        <dbReference type="Pfam" id="PF13339"/>
    </source>
</evidence>
<evidence type="ECO:0000256" key="2">
    <source>
        <dbReference type="ARBA" id="ARBA00013850"/>
    </source>
</evidence>
<evidence type="ECO:0000256" key="4">
    <source>
        <dbReference type="SAM" id="MobiDB-lite"/>
    </source>
</evidence>
<name>A0ABR3JCS2_9AGAR</name>
<dbReference type="InterPro" id="IPR039223">
    <property type="entry name" value="AATF/Bfr2"/>
</dbReference>
<dbReference type="Proteomes" id="UP001556367">
    <property type="component" value="Unassembled WGS sequence"/>
</dbReference>
<dbReference type="InterPro" id="IPR012617">
    <property type="entry name" value="AATF_C"/>
</dbReference>
<evidence type="ECO:0000259" key="5">
    <source>
        <dbReference type="Pfam" id="PF08164"/>
    </source>
</evidence>
<reference evidence="8" key="1">
    <citation type="submission" date="2024-06" db="EMBL/GenBank/DDBJ databases">
        <title>Multi-omics analyses provide insights into the biosynthesis of the anticancer antibiotic pleurotin in Hohenbuehelia grisea.</title>
        <authorList>
            <person name="Weaver J.A."/>
            <person name="Alberti F."/>
        </authorList>
    </citation>
    <scope>NUCLEOTIDE SEQUENCE [LARGE SCALE GENOMIC DNA]</scope>
    <source>
        <strain evidence="8">T-177</strain>
    </source>
</reference>
<comment type="similarity">
    <text evidence="1">Belongs to the AATF family.</text>
</comment>
<feature type="region of interest" description="Disordered" evidence="4">
    <location>
        <begin position="62"/>
        <end position="181"/>
    </location>
</feature>
<evidence type="ECO:0000256" key="3">
    <source>
        <dbReference type="SAM" id="Coils"/>
    </source>
</evidence>
<sequence length="502" mass="55610">MSSTRLSLAQQLLQLEDTAPVDFDPEDVQATGADMEDRDAIDIAAAREHYVDVGPSELRKLHHSISDPKYDGVKTTRKQLMDVSDNEEWESADEGERDSEAAPSSEGESDVEQFTGEGGAQDSDEEEDSNGSEDEARTQDPSLSNTAPNNVSGSNEPQSAASSALKQTRDEDRKKGRAVSRQISLWDSLLDARIRLQKANVASHRLPPPSRLNEYTENSDCRAALNRMFTEAASLSSELLDLQEDLLQVNTQVTPPPRKKRKLDTLGPDTDFESVFREESSHVSALDQSYHPYLVQTLSKWSSKIQAVAPSVLLPSNRNAFSSKNQQHLKSVVQLLDDTLLDHSKLLARTQVRRSKKPRIGTTVGDDATDAAIEADTEIADADLFDDTDFYQQLLRDVIDSRGDKTSGADDWMALQKQKKAKKKVDTKASKGRKLRYEVHEKLQNFMVPVPVQGGWHDEQIDELFASLLGKGFADAGEEEHIEGGRGPEVSEVQMAGFRVFG</sequence>
<organism evidence="7 8">
    <name type="scientific">Hohenbuehelia grisea</name>
    <dbReference type="NCBI Taxonomy" id="104357"/>
    <lineage>
        <taxon>Eukaryota</taxon>
        <taxon>Fungi</taxon>
        <taxon>Dikarya</taxon>
        <taxon>Basidiomycota</taxon>
        <taxon>Agaricomycotina</taxon>
        <taxon>Agaricomycetes</taxon>
        <taxon>Agaricomycetidae</taxon>
        <taxon>Agaricales</taxon>
        <taxon>Pleurotineae</taxon>
        <taxon>Pleurotaceae</taxon>
        <taxon>Hohenbuehelia</taxon>
    </lineage>
</organism>
<keyword evidence="8" id="KW-1185">Reference proteome</keyword>